<comment type="catalytic activity">
    <reaction evidence="7">
        <text>adenosine + H2O + H(+) = inosine + NH4(+)</text>
        <dbReference type="Rhea" id="RHEA:24408"/>
        <dbReference type="ChEBI" id="CHEBI:15377"/>
        <dbReference type="ChEBI" id="CHEBI:15378"/>
        <dbReference type="ChEBI" id="CHEBI:16335"/>
        <dbReference type="ChEBI" id="CHEBI:17596"/>
        <dbReference type="ChEBI" id="CHEBI:28938"/>
        <dbReference type="EC" id="3.5.4.4"/>
    </reaction>
    <physiologicalReaction direction="left-to-right" evidence="7">
        <dbReference type="Rhea" id="RHEA:24409"/>
    </physiologicalReaction>
</comment>
<evidence type="ECO:0000256" key="9">
    <source>
        <dbReference type="ARBA" id="ARBA00049893"/>
    </source>
</evidence>
<gene>
    <name evidence="11" type="primary">pgeF</name>
    <name evidence="11" type="ORF">GCM10023151_22880</name>
</gene>
<comment type="similarity">
    <text evidence="2 10">Belongs to the purine nucleoside phosphorylase YfiH/LACC1 family.</text>
</comment>
<evidence type="ECO:0000256" key="6">
    <source>
        <dbReference type="ARBA" id="ARBA00022833"/>
    </source>
</evidence>
<dbReference type="PANTHER" id="PTHR30616">
    <property type="entry name" value="UNCHARACTERIZED PROTEIN YFIH"/>
    <property type="match status" value="1"/>
</dbReference>
<dbReference type="Pfam" id="PF02578">
    <property type="entry name" value="Cu-oxidase_4"/>
    <property type="match status" value="1"/>
</dbReference>
<dbReference type="EMBL" id="BAABFV010000002">
    <property type="protein sequence ID" value="GAA4365585.1"/>
    <property type="molecule type" value="Genomic_DNA"/>
</dbReference>
<evidence type="ECO:0000256" key="2">
    <source>
        <dbReference type="ARBA" id="ARBA00007353"/>
    </source>
</evidence>
<dbReference type="CDD" id="cd16833">
    <property type="entry name" value="YfiH"/>
    <property type="match status" value="1"/>
</dbReference>
<dbReference type="InterPro" id="IPR011324">
    <property type="entry name" value="Cytotoxic_necrot_fac-like_cat"/>
</dbReference>
<comment type="caution">
    <text evidence="11">The sequence shown here is derived from an EMBL/GenBank/DDBJ whole genome shotgun (WGS) entry which is preliminary data.</text>
</comment>
<comment type="catalytic activity">
    <reaction evidence="9">
        <text>S-methyl-5'-thioadenosine + phosphate = 5-(methylsulfanyl)-alpha-D-ribose 1-phosphate + adenine</text>
        <dbReference type="Rhea" id="RHEA:11852"/>
        <dbReference type="ChEBI" id="CHEBI:16708"/>
        <dbReference type="ChEBI" id="CHEBI:17509"/>
        <dbReference type="ChEBI" id="CHEBI:43474"/>
        <dbReference type="ChEBI" id="CHEBI:58533"/>
        <dbReference type="EC" id="2.4.2.28"/>
    </reaction>
    <physiologicalReaction direction="left-to-right" evidence="9">
        <dbReference type="Rhea" id="RHEA:11853"/>
    </physiologicalReaction>
</comment>
<evidence type="ECO:0000256" key="8">
    <source>
        <dbReference type="ARBA" id="ARBA00048968"/>
    </source>
</evidence>
<accession>A0ABP8IQT0</accession>
<evidence type="ECO:0000313" key="11">
    <source>
        <dbReference type="EMBL" id="GAA4365585.1"/>
    </source>
</evidence>
<evidence type="ECO:0000313" key="12">
    <source>
        <dbReference type="Proteomes" id="UP001501011"/>
    </source>
</evidence>
<dbReference type="RefSeq" id="WP_345293354.1">
    <property type="nucleotide sequence ID" value="NZ_BAABFV010000002.1"/>
</dbReference>
<keyword evidence="5" id="KW-0378">Hydrolase</keyword>
<comment type="catalytic activity">
    <reaction evidence="1">
        <text>inosine + phosphate = alpha-D-ribose 1-phosphate + hypoxanthine</text>
        <dbReference type="Rhea" id="RHEA:27646"/>
        <dbReference type="ChEBI" id="CHEBI:17368"/>
        <dbReference type="ChEBI" id="CHEBI:17596"/>
        <dbReference type="ChEBI" id="CHEBI:43474"/>
        <dbReference type="ChEBI" id="CHEBI:57720"/>
        <dbReference type="EC" id="2.4.2.1"/>
    </reaction>
    <physiologicalReaction direction="left-to-right" evidence="1">
        <dbReference type="Rhea" id="RHEA:27647"/>
    </physiologicalReaction>
</comment>
<evidence type="ECO:0000256" key="7">
    <source>
        <dbReference type="ARBA" id="ARBA00047989"/>
    </source>
</evidence>
<keyword evidence="12" id="KW-1185">Reference proteome</keyword>
<organism evidence="11 12">
    <name type="scientific">Kangiella marina</name>
    <dbReference type="NCBI Taxonomy" id="1079178"/>
    <lineage>
        <taxon>Bacteria</taxon>
        <taxon>Pseudomonadati</taxon>
        <taxon>Pseudomonadota</taxon>
        <taxon>Gammaproteobacteria</taxon>
        <taxon>Kangiellales</taxon>
        <taxon>Kangiellaceae</taxon>
        <taxon>Kangiella</taxon>
    </lineage>
</organism>
<keyword evidence="6" id="KW-0862">Zinc</keyword>
<keyword evidence="3" id="KW-0808">Transferase</keyword>
<comment type="catalytic activity">
    <reaction evidence="8">
        <text>adenosine + phosphate = alpha-D-ribose 1-phosphate + adenine</text>
        <dbReference type="Rhea" id="RHEA:27642"/>
        <dbReference type="ChEBI" id="CHEBI:16335"/>
        <dbReference type="ChEBI" id="CHEBI:16708"/>
        <dbReference type="ChEBI" id="CHEBI:43474"/>
        <dbReference type="ChEBI" id="CHEBI:57720"/>
        <dbReference type="EC" id="2.4.2.1"/>
    </reaction>
    <physiologicalReaction direction="left-to-right" evidence="8">
        <dbReference type="Rhea" id="RHEA:27643"/>
    </physiologicalReaction>
</comment>
<dbReference type="NCBIfam" id="TIGR00726">
    <property type="entry name" value="peptidoglycan editing factor PgeF"/>
    <property type="match status" value="1"/>
</dbReference>
<reference evidence="12" key="1">
    <citation type="journal article" date="2019" name="Int. J. Syst. Evol. Microbiol.">
        <title>The Global Catalogue of Microorganisms (GCM) 10K type strain sequencing project: providing services to taxonomists for standard genome sequencing and annotation.</title>
        <authorList>
            <consortium name="The Broad Institute Genomics Platform"/>
            <consortium name="The Broad Institute Genome Sequencing Center for Infectious Disease"/>
            <person name="Wu L."/>
            <person name="Ma J."/>
        </authorList>
    </citation>
    <scope>NUCLEOTIDE SEQUENCE [LARGE SCALE GENOMIC DNA]</scope>
    <source>
        <strain evidence="12">JCM 17728</strain>
    </source>
</reference>
<dbReference type="Gene3D" id="3.60.140.10">
    <property type="entry name" value="CNF1/YfiH-like putative cysteine hydrolases"/>
    <property type="match status" value="1"/>
</dbReference>
<sequence length="246" mass="27223">MTLKLVSPNWSAPSNVKAFCTTRHGGTSQAPWDSLNLAIHVGDELKHVQANRKVFSDVAGVHNLHWLNQTHSTILLEHGSNETHGDACFTSAPNQACVVMTADCLPIILCAEDGGWVSAVHAGWRGLLDGIVSKAVKTYTGSSRLMAWIGPAISQNYFEVGQEVRQRFVEKSVDFSDYFEANSDQRWMCDLAGIADREMSVLGVNVFKSDLCTYHHNDDFYSHRRATHEQGKSATTGRMATVVWIQ</sequence>
<dbReference type="Proteomes" id="UP001501011">
    <property type="component" value="Unassembled WGS sequence"/>
</dbReference>
<proteinExistence type="inferred from homology"/>
<dbReference type="PANTHER" id="PTHR30616:SF2">
    <property type="entry name" value="PURINE NUCLEOSIDE PHOSPHORYLASE LACC1"/>
    <property type="match status" value="1"/>
</dbReference>
<evidence type="ECO:0000256" key="4">
    <source>
        <dbReference type="ARBA" id="ARBA00022723"/>
    </source>
</evidence>
<dbReference type="InterPro" id="IPR003730">
    <property type="entry name" value="Cu_polyphenol_OxRdtase"/>
</dbReference>
<evidence type="ECO:0000256" key="5">
    <source>
        <dbReference type="ARBA" id="ARBA00022801"/>
    </source>
</evidence>
<evidence type="ECO:0000256" key="3">
    <source>
        <dbReference type="ARBA" id="ARBA00022679"/>
    </source>
</evidence>
<protein>
    <recommendedName>
        <fullName evidence="10">Purine nucleoside phosphorylase</fullName>
    </recommendedName>
</protein>
<evidence type="ECO:0000256" key="1">
    <source>
        <dbReference type="ARBA" id="ARBA00000553"/>
    </source>
</evidence>
<keyword evidence="4" id="KW-0479">Metal-binding</keyword>
<dbReference type="SUPFAM" id="SSF64438">
    <property type="entry name" value="CNF1/YfiH-like putative cysteine hydrolases"/>
    <property type="match status" value="1"/>
</dbReference>
<name>A0ABP8IQT0_9GAMM</name>
<evidence type="ECO:0000256" key="10">
    <source>
        <dbReference type="RuleBase" id="RU361274"/>
    </source>
</evidence>
<dbReference type="InterPro" id="IPR038371">
    <property type="entry name" value="Cu_polyphenol_OxRdtase_sf"/>
</dbReference>